<protein>
    <submittedName>
        <fullName evidence="1">Uncharacterized protein</fullName>
    </submittedName>
</protein>
<reference evidence="1" key="2">
    <citation type="journal article" date="2015" name="Data Brief">
        <title>Shoot transcriptome of the giant reed, Arundo donax.</title>
        <authorList>
            <person name="Barrero R.A."/>
            <person name="Guerrero F.D."/>
            <person name="Moolhuijzen P."/>
            <person name="Goolsby J.A."/>
            <person name="Tidwell J."/>
            <person name="Bellgard S.E."/>
            <person name="Bellgard M.I."/>
        </authorList>
    </citation>
    <scope>NUCLEOTIDE SEQUENCE</scope>
    <source>
        <tissue evidence="1">Shoot tissue taken approximately 20 cm above the soil surface</tissue>
    </source>
</reference>
<organism evidence="1">
    <name type="scientific">Arundo donax</name>
    <name type="common">Giant reed</name>
    <name type="synonym">Donax arundinaceus</name>
    <dbReference type="NCBI Taxonomy" id="35708"/>
    <lineage>
        <taxon>Eukaryota</taxon>
        <taxon>Viridiplantae</taxon>
        <taxon>Streptophyta</taxon>
        <taxon>Embryophyta</taxon>
        <taxon>Tracheophyta</taxon>
        <taxon>Spermatophyta</taxon>
        <taxon>Magnoliopsida</taxon>
        <taxon>Liliopsida</taxon>
        <taxon>Poales</taxon>
        <taxon>Poaceae</taxon>
        <taxon>PACMAD clade</taxon>
        <taxon>Arundinoideae</taxon>
        <taxon>Arundineae</taxon>
        <taxon>Arundo</taxon>
    </lineage>
</organism>
<dbReference type="AlphaFoldDB" id="A0A0A9FWH9"/>
<accession>A0A0A9FWH9</accession>
<evidence type="ECO:0000313" key="1">
    <source>
        <dbReference type="EMBL" id="JAE16597.1"/>
    </source>
</evidence>
<proteinExistence type="predicted"/>
<name>A0A0A9FWH9_ARUDO</name>
<sequence length="35" mass="3987">MKSIVLSSKPYFDISSFAVNFVRSYPLWVLGSFSL</sequence>
<dbReference type="EMBL" id="GBRH01181299">
    <property type="protein sequence ID" value="JAE16597.1"/>
    <property type="molecule type" value="Transcribed_RNA"/>
</dbReference>
<reference evidence="1" key="1">
    <citation type="submission" date="2014-09" db="EMBL/GenBank/DDBJ databases">
        <authorList>
            <person name="Magalhaes I.L.F."/>
            <person name="Oliveira U."/>
            <person name="Santos F.R."/>
            <person name="Vidigal T.H.D.A."/>
            <person name="Brescovit A.D."/>
            <person name="Santos A.J."/>
        </authorList>
    </citation>
    <scope>NUCLEOTIDE SEQUENCE</scope>
    <source>
        <tissue evidence="1">Shoot tissue taken approximately 20 cm above the soil surface</tissue>
    </source>
</reference>